<accession>A0ABM4F0W6</accession>
<dbReference type="GeneID" id="106483239"/>
<organism evidence="2 3">
    <name type="scientific">Apteryx mantelli</name>
    <name type="common">North Island brown kiwi</name>
    <dbReference type="NCBI Taxonomy" id="2696672"/>
    <lineage>
        <taxon>Eukaryota</taxon>
        <taxon>Metazoa</taxon>
        <taxon>Chordata</taxon>
        <taxon>Craniata</taxon>
        <taxon>Vertebrata</taxon>
        <taxon>Euteleostomi</taxon>
        <taxon>Archelosauria</taxon>
        <taxon>Archosauria</taxon>
        <taxon>Dinosauria</taxon>
        <taxon>Saurischia</taxon>
        <taxon>Theropoda</taxon>
        <taxon>Coelurosauria</taxon>
        <taxon>Aves</taxon>
        <taxon>Palaeognathae</taxon>
        <taxon>Apterygiformes</taxon>
        <taxon>Apterygidae</taxon>
        <taxon>Apteryx</taxon>
    </lineage>
</organism>
<gene>
    <name evidence="3" type="primary">LOC106483239</name>
</gene>
<keyword evidence="1" id="KW-1133">Transmembrane helix</keyword>
<proteinExistence type="predicted"/>
<dbReference type="PANTHER" id="PTHR10424:SF8">
    <property type="entry name" value="ENDOGENOUS RETROVIRUS GROUP PABLB MEMBER 1 ENV POLYPROTEIN"/>
    <property type="match status" value="1"/>
</dbReference>
<evidence type="ECO:0000313" key="3">
    <source>
        <dbReference type="RefSeq" id="XP_067158591.1"/>
    </source>
</evidence>
<keyword evidence="1" id="KW-0472">Membrane</keyword>
<dbReference type="RefSeq" id="XP_067158591.1">
    <property type="nucleotide sequence ID" value="XM_067302490.1"/>
</dbReference>
<dbReference type="Gene3D" id="1.10.287.210">
    <property type="match status" value="1"/>
</dbReference>
<keyword evidence="2" id="KW-1185">Reference proteome</keyword>
<dbReference type="PANTHER" id="PTHR10424">
    <property type="entry name" value="VIRAL ENVELOPE PROTEIN"/>
    <property type="match status" value="1"/>
</dbReference>
<dbReference type="Proteomes" id="UP001652627">
    <property type="component" value="Chromosome 10"/>
</dbReference>
<dbReference type="SUPFAM" id="SSF58069">
    <property type="entry name" value="Virus ectodomain"/>
    <property type="match status" value="1"/>
</dbReference>
<feature type="transmembrane region" description="Helical" evidence="1">
    <location>
        <begin position="491"/>
        <end position="512"/>
    </location>
</feature>
<dbReference type="InterPro" id="IPR018154">
    <property type="entry name" value="TLV/ENV_coat_polyprotein"/>
</dbReference>
<evidence type="ECO:0000256" key="1">
    <source>
        <dbReference type="SAM" id="Phobius"/>
    </source>
</evidence>
<dbReference type="Pfam" id="PF00429">
    <property type="entry name" value="TLV_coat"/>
    <property type="match status" value="1"/>
</dbReference>
<sequence>MSKTQADNMKLIIIVCIFGLTKARDNMILQLLQSFGRMHNTSSLTACLPLPHSASHPLEWGVLTFNLSRMWNNIHNISGMQIIKVPRDQTVYYSNGTQCWSRGLSILPTGEQIIWDILENKSSSCPDGFQRDGLPNGEDLCWNVDDLYSSLYGRKKRSINSESGGNWTSYECAQVPWGMDLTSIWKSSEQGEWHYSQKADWCLEWAGEVGANLSSIKQPLLEEARKKLGNSMLNCTNIFNCTSSDLEIQQIGPIARTLRLGCLCRNLTTSINQTWRGDNSINCKKKVLPAMGHTVWVKGDGTWTTHLPLDGKTQPFTLGLLTLCPLWRKNPITPVSNGLVKRDQTKEEDWKKPSAGTVVGWVLESIFSPQSMSLHNKFAIDNLTGQVEVLANATQNSLWELNQQAQSTSKMTLQNRQALDLLLARDHGLCGYIQEDPENCCIHIPNVMGPLKEQLERIKKVAATSRNIKENLETDWVKTMFGKLGISLSGWWSNLILILIIVIIALMIGGCVKTAVLHTIWK</sequence>
<name>A0ABM4F0W6_9AVES</name>
<reference evidence="3" key="1">
    <citation type="submission" date="2025-08" db="UniProtKB">
        <authorList>
            <consortium name="RefSeq"/>
        </authorList>
    </citation>
    <scope>IDENTIFICATION</scope>
    <source>
        <tissue evidence="3">Blood</tissue>
    </source>
</reference>
<keyword evidence="1" id="KW-0812">Transmembrane</keyword>
<protein>
    <submittedName>
        <fullName evidence="3">Uncharacterized protein isoform X1</fullName>
    </submittedName>
</protein>
<evidence type="ECO:0000313" key="2">
    <source>
        <dbReference type="Proteomes" id="UP001652627"/>
    </source>
</evidence>